<comment type="caution">
    <text evidence="15">The sequence shown here is derived from an EMBL/GenBank/DDBJ whole genome shotgun (WGS) entry which is preliminary data.</text>
</comment>
<dbReference type="PRINTS" id="PR00237">
    <property type="entry name" value="GPCRRHODOPSN"/>
</dbReference>
<dbReference type="AlphaFoldDB" id="A0A4D9DFG1"/>
<reference evidence="15 16" key="1">
    <citation type="submission" date="2019-04" db="EMBL/GenBank/DDBJ databases">
        <title>Draft genome of the big-headed turtle Platysternon megacephalum.</title>
        <authorList>
            <person name="Gong S."/>
        </authorList>
    </citation>
    <scope>NUCLEOTIDE SEQUENCE [LARGE SCALE GENOMIC DNA]</scope>
    <source>
        <strain evidence="15">DO16091913</strain>
        <tissue evidence="15">Muscle</tissue>
    </source>
</reference>
<feature type="transmembrane region" description="Helical" evidence="13">
    <location>
        <begin position="107"/>
        <end position="134"/>
    </location>
</feature>
<dbReference type="GO" id="GO:0006955">
    <property type="term" value="P:immune response"/>
    <property type="evidence" value="ECO:0007669"/>
    <property type="project" value="InterPro"/>
</dbReference>
<dbReference type="CDD" id="cd15177">
    <property type="entry name" value="7tmA_CCR10"/>
    <property type="match status" value="1"/>
</dbReference>
<evidence type="ECO:0000313" key="15">
    <source>
        <dbReference type="EMBL" id="TFJ94967.1"/>
    </source>
</evidence>
<dbReference type="GO" id="GO:0007204">
    <property type="term" value="P:positive regulation of cytosolic calcium ion concentration"/>
    <property type="evidence" value="ECO:0007669"/>
    <property type="project" value="TreeGrafter"/>
</dbReference>
<keyword evidence="2" id="KW-1003">Cell membrane</keyword>
<dbReference type="GO" id="GO:0019957">
    <property type="term" value="F:C-C chemokine binding"/>
    <property type="evidence" value="ECO:0007669"/>
    <property type="project" value="TreeGrafter"/>
</dbReference>
<feature type="transmembrane region" description="Helical" evidence="13">
    <location>
        <begin position="74"/>
        <end position="95"/>
    </location>
</feature>
<dbReference type="Pfam" id="PF00001">
    <property type="entry name" value="7tm_1"/>
    <property type="match status" value="1"/>
</dbReference>
<evidence type="ECO:0000256" key="3">
    <source>
        <dbReference type="ARBA" id="ARBA00022692"/>
    </source>
</evidence>
<keyword evidence="16" id="KW-1185">Reference proteome</keyword>
<name>A0A4D9DFG1_9SAUR</name>
<dbReference type="Gene3D" id="1.20.1070.10">
    <property type="entry name" value="Rhodopsin 7-helix transmembrane proteins"/>
    <property type="match status" value="1"/>
</dbReference>
<dbReference type="PROSITE" id="PS50262">
    <property type="entry name" value="G_PROTEIN_RECEP_F1_2"/>
    <property type="match status" value="1"/>
</dbReference>
<dbReference type="PANTHER" id="PTHR10489:SF735">
    <property type="entry name" value="C-C CHEMOKINE RECEPTOR TYPE 10"/>
    <property type="match status" value="1"/>
</dbReference>
<evidence type="ECO:0000256" key="9">
    <source>
        <dbReference type="ARBA" id="ARBA00023224"/>
    </source>
</evidence>
<dbReference type="InterPro" id="IPR005382">
    <property type="entry name" value="Chemokine_CCR10"/>
</dbReference>
<dbReference type="GO" id="GO:0009897">
    <property type="term" value="C:external side of plasma membrane"/>
    <property type="evidence" value="ECO:0007669"/>
    <property type="project" value="TreeGrafter"/>
</dbReference>
<keyword evidence="6 13" id="KW-0472">Membrane</keyword>
<dbReference type="InterPro" id="IPR017452">
    <property type="entry name" value="GPCR_Rhodpsn_7TM"/>
</dbReference>
<evidence type="ECO:0000256" key="7">
    <source>
        <dbReference type="ARBA" id="ARBA00023157"/>
    </source>
</evidence>
<dbReference type="GO" id="GO:0019722">
    <property type="term" value="P:calcium-mediated signaling"/>
    <property type="evidence" value="ECO:0007669"/>
    <property type="project" value="TreeGrafter"/>
</dbReference>
<evidence type="ECO:0000256" key="12">
    <source>
        <dbReference type="RuleBase" id="RU000688"/>
    </source>
</evidence>
<keyword evidence="3 12" id="KW-0812">Transmembrane</keyword>
<dbReference type="STRING" id="55544.A0A4D9DFG1"/>
<dbReference type="GO" id="GO:0060326">
    <property type="term" value="P:cell chemotaxis"/>
    <property type="evidence" value="ECO:0007669"/>
    <property type="project" value="TreeGrafter"/>
</dbReference>
<dbReference type="FunFam" id="1.20.1070.10:FF:000184">
    <property type="entry name" value="C-C chemokine receptor type 10"/>
    <property type="match status" value="1"/>
</dbReference>
<dbReference type="PANTHER" id="PTHR10489">
    <property type="entry name" value="CELL ADHESION MOLECULE"/>
    <property type="match status" value="1"/>
</dbReference>
<evidence type="ECO:0000259" key="14">
    <source>
        <dbReference type="PROSITE" id="PS50262"/>
    </source>
</evidence>
<comment type="subcellular location">
    <subcellularLocation>
        <location evidence="1">Cell membrane</location>
        <topology evidence="1">Multi-pass membrane protein</topology>
    </subcellularLocation>
</comment>
<feature type="transmembrane region" description="Helical" evidence="13">
    <location>
        <begin position="146"/>
        <end position="163"/>
    </location>
</feature>
<feature type="transmembrane region" description="Helical" evidence="13">
    <location>
        <begin position="276"/>
        <end position="298"/>
    </location>
</feature>
<dbReference type="OrthoDB" id="8957211at2759"/>
<feature type="transmembrane region" description="Helical" evidence="13">
    <location>
        <begin position="318"/>
        <end position="341"/>
    </location>
</feature>
<evidence type="ECO:0000256" key="4">
    <source>
        <dbReference type="ARBA" id="ARBA00022989"/>
    </source>
</evidence>
<evidence type="ECO:0000256" key="13">
    <source>
        <dbReference type="SAM" id="Phobius"/>
    </source>
</evidence>
<comment type="similarity">
    <text evidence="12">Belongs to the G-protein coupled receptor 1 family.</text>
</comment>
<feature type="transmembrane region" description="Helical" evidence="13">
    <location>
        <begin position="184"/>
        <end position="206"/>
    </location>
</feature>
<evidence type="ECO:0000256" key="1">
    <source>
        <dbReference type="ARBA" id="ARBA00004651"/>
    </source>
</evidence>
<evidence type="ECO:0000256" key="11">
    <source>
        <dbReference type="ARBA" id="ARBA00080387"/>
    </source>
</evidence>
<feature type="transmembrane region" description="Helical" evidence="13">
    <location>
        <begin position="240"/>
        <end position="264"/>
    </location>
</feature>
<accession>A0A4D9DFG1</accession>
<evidence type="ECO:0000256" key="8">
    <source>
        <dbReference type="ARBA" id="ARBA00023170"/>
    </source>
</evidence>
<dbReference type="PRINTS" id="PR00657">
    <property type="entry name" value="CCCHEMOKINER"/>
</dbReference>
<dbReference type="PRINTS" id="PR01557">
    <property type="entry name" value="CHEMOKINER10"/>
</dbReference>
<keyword evidence="4 13" id="KW-1133">Transmembrane helix</keyword>
<evidence type="ECO:0000256" key="10">
    <source>
        <dbReference type="ARBA" id="ARBA00069895"/>
    </source>
</evidence>
<reference evidence="15 16" key="2">
    <citation type="submission" date="2019-04" db="EMBL/GenBank/DDBJ databases">
        <title>The genome sequence of big-headed turtle.</title>
        <authorList>
            <person name="Gong S."/>
        </authorList>
    </citation>
    <scope>NUCLEOTIDE SEQUENCE [LARGE SCALE GENOMIC DNA]</scope>
    <source>
        <strain evidence="15">DO16091913</strain>
        <tissue evidence="15">Muscle</tissue>
    </source>
</reference>
<dbReference type="PROSITE" id="PS00237">
    <property type="entry name" value="G_PROTEIN_RECEP_F1_1"/>
    <property type="match status" value="1"/>
</dbReference>
<feature type="domain" description="G-protein coupled receptors family 1 profile" evidence="14">
    <location>
        <begin position="86"/>
        <end position="338"/>
    </location>
</feature>
<evidence type="ECO:0000313" key="16">
    <source>
        <dbReference type="Proteomes" id="UP000297703"/>
    </source>
</evidence>
<keyword evidence="5 12" id="KW-0297">G-protein coupled receptor</keyword>
<dbReference type="InterPro" id="IPR000355">
    <property type="entry name" value="Chemokine_rcpt"/>
</dbReference>
<protein>
    <recommendedName>
        <fullName evidence="10">C-C chemokine receptor type 10</fullName>
    </recommendedName>
    <alternativeName>
        <fullName evidence="11">G-protein coupled receptor 2</fullName>
    </alternativeName>
</protein>
<dbReference type="EMBL" id="QXTE01019353">
    <property type="protein sequence ID" value="TFJ94967.1"/>
    <property type="molecule type" value="Genomic_DNA"/>
</dbReference>
<proteinExistence type="inferred from homology"/>
<dbReference type="Proteomes" id="UP000297703">
    <property type="component" value="Unassembled WGS sequence"/>
</dbReference>
<keyword evidence="7" id="KW-1015">Disulfide bond</keyword>
<keyword evidence="8 12" id="KW-0675">Receptor</keyword>
<organism evidence="15 16">
    <name type="scientific">Platysternon megacephalum</name>
    <name type="common">big-headed turtle</name>
    <dbReference type="NCBI Taxonomy" id="55544"/>
    <lineage>
        <taxon>Eukaryota</taxon>
        <taxon>Metazoa</taxon>
        <taxon>Chordata</taxon>
        <taxon>Craniata</taxon>
        <taxon>Vertebrata</taxon>
        <taxon>Euteleostomi</taxon>
        <taxon>Archelosauria</taxon>
        <taxon>Testudinata</taxon>
        <taxon>Testudines</taxon>
        <taxon>Cryptodira</taxon>
        <taxon>Durocryptodira</taxon>
        <taxon>Testudinoidea</taxon>
        <taxon>Platysternidae</taxon>
        <taxon>Platysternon</taxon>
    </lineage>
</organism>
<evidence type="ECO:0000256" key="5">
    <source>
        <dbReference type="ARBA" id="ARBA00023040"/>
    </source>
</evidence>
<dbReference type="GO" id="GO:0016493">
    <property type="term" value="F:C-C chemokine receptor activity"/>
    <property type="evidence" value="ECO:0007669"/>
    <property type="project" value="InterPro"/>
</dbReference>
<keyword evidence="9 12" id="KW-0807">Transducer</keyword>
<sequence length="383" mass="41871">MLCRCAVPCCAAKLLANDNDDVSPLQTFSPWAAEPPVTTDYYYEYGQYPEGGSPLPELCEKGSVQGFARTYQPAVYLLLSVLGVAGNGLVLLTHARYRQAHSVTDVCLLHLAVADLLLLLTLPFAVAGALQGWLLGTDTCRTLQGFYALNFYSGFLFLTCISVDRYMAIVRAPAACRLRPRARCYGWLAAGLAWLLSTLLALPQFVYSRAEEHQDRQLCRVLFPAGVSKAAKGATNLAQVILGFVLPFLVMASCYAAVARTLLAARSFQRHKALRVILALVLVFVALQLPYSLVVLLDTADMLGSREMSCAQSRRKDLALVVTSSLAFARCCLNPVLYAFVGVRFRKELRLLASDAGCVGRAQVGQRPSPRRRAPFSTCLDMV</sequence>
<dbReference type="InterPro" id="IPR050119">
    <property type="entry name" value="CCR1-9-like"/>
</dbReference>
<dbReference type="SUPFAM" id="SSF81321">
    <property type="entry name" value="Family A G protein-coupled receptor-like"/>
    <property type="match status" value="1"/>
</dbReference>
<evidence type="ECO:0000256" key="2">
    <source>
        <dbReference type="ARBA" id="ARBA00022475"/>
    </source>
</evidence>
<gene>
    <name evidence="15" type="ORF">DR999_PMT23703</name>
</gene>
<evidence type="ECO:0000256" key="6">
    <source>
        <dbReference type="ARBA" id="ARBA00023136"/>
    </source>
</evidence>
<dbReference type="InterPro" id="IPR000276">
    <property type="entry name" value="GPCR_Rhodpsn"/>
</dbReference>